<dbReference type="Proteomes" id="UP001498421">
    <property type="component" value="Unassembled WGS sequence"/>
</dbReference>
<reference evidence="5 6" key="1">
    <citation type="journal article" date="2025" name="Microbiol. Resour. Announc.">
        <title>Draft genome sequences for Neonectria magnoliae and Neonectria punicea, canker pathogens of Liriodendron tulipifera and Acer saccharum in West Virginia.</title>
        <authorList>
            <person name="Petronek H.M."/>
            <person name="Kasson M.T."/>
            <person name="Metheny A.M."/>
            <person name="Stauder C.M."/>
            <person name="Lovett B."/>
            <person name="Lynch S.C."/>
            <person name="Garnas J.R."/>
            <person name="Kasson L.R."/>
            <person name="Stajich J.E."/>
        </authorList>
    </citation>
    <scope>NUCLEOTIDE SEQUENCE [LARGE SCALE GENOMIC DNA]</scope>
    <source>
        <strain evidence="5 6">NRRL 64651</strain>
    </source>
</reference>
<evidence type="ECO:0000256" key="2">
    <source>
        <dbReference type="ARBA" id="ARBA00022801"/>
    </source>
</evidence>
<dbReference type="InterPro" id="IPR019826">
    <property type="entry name" value="Carboxylesterase_B_AS"/>
</dbReference>
<evidence type="ECO:0000259" key="4">
    <source>
        <dbReference type="Pfam" id="PF00135"/>
    </source>
</evidence>
<sequence>MFQELIFWILFLVCSTNAVRVKGHGVEYLGVHNKTSGINTFWGIRYAKAPVGNLRWRAPVTLKPHESIEKVTINATVPGPACYQNTGGWQDASTSPYNQSEDCLLLNIQTPNKPKLNKLPVLVMIHGGGYVSGSAQYSTGDSLVHQADRSMIFVSLQYRLGPLGFLAGDTVEENGTANAGLLDQRAGLEWVRENIPYFGGDPFKITVTGGSAGGGSVTMQMILYGGDPHPPFHAAISEFPWWTPTYDRKWVNKQYDRFAKATDCSSIRCLRELSVADIQTAARDVSVAAYLAKEYPYGTYYWGPVIDGSSIRANPQEEFRNGHFIKVPTLVDRNFDEGFGFSNISMSTEEELMSDLEALWHDKNGYFPEIALDFYPESVYNTSHLDDLRVRGLLKASGATNDSFSNAFVRRSALFGDAIVNCPSTYIAQAVAEAGVPAYKLVFNAGYQLHSATGSFLFSNYTDADGSQIRLGASIPGNATLATLLRNYFISFTLHHDPNEMAAEGISVPSWPRYQSKKPKIMYLSDSKVRVKDDMEVSARCQFLRMGRGNNLGIVPQW</sequence>
<feature type="signal peptide" evidence="3">
    <location>
        <begin position="1"/>
        <end position="18"/>
    </location>
</feature>
<dbReference type="InterPro" id="IPR002018">
    <property type="entry name" value="CarbesteraseB"/>
</dbReference>
<dbReference type="PANTHER" id="PTHR11559">
    <property type="entry name" value="CARBOXYLESTERASE"/>
    <property type="match status" value="1"/>
</dbReference>
<comment type="similarity">
    <text evidence="1 3">Belongs to the type-B carboxylesterase/lipase family.</text>
</comment>
<evidence type="ECO:0000313" key="6">
    <source>
        <dbReference type="Proteomes" id="UP001498421"/>
    </source>
</evidence>
<evidence type="ECO:0000256" key="3">
    <source>
        <dbReference type="RuleBase" id="RU361235"/>
    </source>
</evidence>
<feature type="domain" description="Carboxylesterase type B" evidence="4">
    <location>
        <begin position="31"/>
        <end position="536"/>
    </location>
</feature>
<feature type="chain" id="PRO_5044968447" description="Carboxylic ester hydrolase" evidence="3">
    <location>
        <begin position="19"/>
        <end position="558"/>
    </location>
</feature>
<evidence type="ECO:0000313" key="5">
    <source>
        <dbReference type="EMBL" id="KAK7425928.1"/>
    </source>
</evidence>
<keyword evidence="2 3" id="KW-0378">Hydrolase</keyword>
<dbReference type="InterPro" id="IPR029058">
    <property type="entry name" value="AB_hydrolase_fold"/>
</dbReference>
<dbReference type="Gene3D" id="3.40.50.1820">
    <property type="entry name" value="alpha/beta hydrolase"/>
    <property type="match status" value="1"/>
</dbReference>
<accession>A0ABR1HZ70</accession>
<proteinExistence type="inferred from homology"/>
<dbReference type="EC" id="3.1.1.-" evidence="3"/>
<keyword evidence="3" id="KW-0732">Signal</keyword>
<protein>
    <recommendedName>
        <fullName evidence="3">Carboxylic ester hydrolase</fullName>
        <ecNumber evidence="3">3.1.1.-</ecNumber>
    </recommendedName>
</protein>
<dbReference type="InterPro" id="IPR050309">
    <property type="entry name" value="Type-B_Carboxylest/Lipase"/>
</dbReference>
<dbReference type="SUPFAM" id="SSF53474">
    <property type="entry name" value="alpha/beta-Hydrolases"/>
    <property type="match status" value="1"/>
</dbReference>
<name>A0ABR1HZ70_9HYPO</name>
<dbReference type="Pfam" id="PF00135">
    <property type="entry name" value="COesterase"/>
    <property type="match status" value="1"/>
</dbReference>
<gene>
    <name evidence="5" type="ORF">QQZ08_007642</name>
</gene>
<comment type="caution">
    <text evidence="5">The sequence shown here is derived from an EMBL/GenBank/DDBJ whole genome shotgun (WGS) entry which is preliminary data.</text>
</comment>
<organism evidence="5 6">
    <name type="scientific">Neonectria magnoliae</name>
    <dbReference type="NCBI Taxonomy" id="2732573"/>
    <lineage>
        <taxon>Eukaryota</taxon>
        <taxon>Fungi</taxon>
        <taxon>Dikarya</taxon>
        <taxon>Ascomycota</taxon>
        <taxon>Pezizomycotina</taxon>
        <taxon>Sordariomycetes</taxon>
        <taxon>Hypocreomycetidae</taxon>
        <taxon>Hypocreales</taxon>
        <taxon>Nectriaceae</taxon>
        <taxon>Neonectria</taxon>
    </lineage>
</organism>
<dbReference type="PROSITE" id="PS00122">
    <property type="entry name" value="CARBOXYLESTERASE_B_1"/>
    <property type="match status" value="1"/>
</dbReference>
<dbReference type="EMBL" id="JAZAVK010000074">
    <property type="protein sequence ID" value="KAK7425928.1"/>
    <property type="molecule type" value="Genomic_DNA"/>
</dbReference>
<evidence type="ECO:0000256" key="1">
    <source>
        <dbReference type="ARBA" id="ARBA00005964"/>
    </source>
</evidence>
<keyword evidence="6" id="KW-1185">Reference proteome</keyword>